<dbReference type="InterPro" id="IPR012337">
    <property type="entry name" value="RNaseH-like_sf"/>
</dbReference>
<dbReference type="EMBL" id="JAUHMF010000003">
    <property type="protein sequence ID" value="MDT8899440.1"/>
    <property type="molecule type" value="Genomic_DNA"/>
</dbReference>
<dbReference type="Proteomes" id="UP001254165">
    <property type="component" value="Unassembled WGS sequence"/>
</dbReference>
<reference evidence="2 3" key="1">
    <citation type="submission" date="2023-07" db="EMBL/GenBank/DDBJ databases">
        <title>Novel species of Thermanaerothrix with wide hydrolytic capabilities.</title>
        <authorList>
            <person name="Zayulina K.S."/>
            <person name="Podosokorskaya O.A."/>
            <person name="Elcheninov A.G."/>
        </authorList>
    </citation>
    <scope>NUCLEOTIDE SEQUENCE [LARGE SCALE GENOMIC DNA]</scope>
    <source>
        <strain evidence="2 3">4228-RoL</strain>
    </source>
</reference>
<evidence type="ECO:0000313" key="2">
    <source>
        <dbReference type="EMBL" id="MDT8899440.1"/>
    </source>
</evidence>
<protein>
    <submittedName>
        <fullName evidence="2">Transposase</fullName>
    </submittedName>
</protein>
<proteinExistence type="predicted"/>
<dbReference type="Pfam" id="PF01609">
    <property type="entry name" value="DDE_Tnp_1"/>
    <property type="match status" value="1"/>
</dbReference>
<feature type="domain" description="Transposase IS4-like" evidence="1">
    <location>
        <begin position="135"/>
        <end position="300"/>
    </location>
</feature>
<dbReference type="SUPFAM" id="SSF53098">
    <property type="entry name" value="Ribonuclease H-like"/>
    <property type="match status" value="1"/>
</dbReference>
<dbReference type="RefSeq" id="WP_315626165.1">
    <property type="nucleotide sequence ID" value="NZ_JAUHMF010000003.1"/>
</dbReference>
<accession>A0ABU3NSR2</accession>
<gene>
    <name evidence="2" type="ORF">QYE77_14340</name>
</gene>
<evidence type="ECO:0000259" key="1">
    <source>
        <dbReference type="Pfam" id="PF01609"/>
    </source>
</evidence>
<organism evidence="2 3">
    <name type="scientific">Thermanaerothrix solaris</name>
    <dbReference type="NCBI Taxonomy" id="3058434"/>
    <lineage>
        <taxon>Bacteria</taxon>
        <taxon>Bacillati</taxon>
        <taxon>Chloroflexota</taxon>
        <taxon>Anaerolineae</taxon>
        <taxon>Anaerolineales</taxon>
        <taxon>Anaerolineaceae</taxon>
        <taxon>Thermanaerothrix</taxon>
    </lineage>
</organism>
<name>A0ABU3NSR2_9CHLR</name>
<comment type="caution">
    <text evidence="2">The sequence shown here is derived from an EMBL/GenBank/DDBJ whole genome shotgun (WGS) entry which is preliminary data.</text>
</comment>
<dbReference type="InterPro" id="IPR002559">
    <property type="entry name" value="Transposase_11"/>
</dbReference>
<evidence type="ECO:0000313" key="3">
    <source>
        <dbReference type="Proteomes" id="UP001254165"/>
    </source>
</evidence>
<sequence>MHKYISLLGFMRQIFDDDRTARKAAEIGEAMLAARSLWLSEVAAKMHGSGAASYKRIQRFLRQVDPRAMLWRLFCEQAEYVIGDPTEIERPQARKTDYVGILKDGKIRGFWMLLLATPYRGRAIPCGLLTYSSKTIAAELSSRNRNHVRALSELKDLVGERPLVLDREFSYLELLLDLVEEGVNFVIRLNLGSHPPRFWDAEGRDVVLALSPGETVIHPGVWYKGKVCVNLIGIWKKGLAEPLWVMSNLEPERAGQIYLVRMKIEQTFRDLKGLLGLTRLMNKQQEKMEKMLAMLLLVYAIALLIGENLRDHLYGLPIQPQERVAVIPPKTGQKWRRYSGLFILLKQKWWLPPREWQAIVKDALASFVAILHPSVLTHV</sequence>
<keyword evidence="3" id="KW-1185">Reference proteome</keyword>